<evidence type="ECO:0000256" key="1">
    <source>
        <dbReference type="ARBA" id="ARBA00008950"/>
    </source>
</evidence>
<dbReference type="GO" id="GO:0046872">
    <property type="term" value="F:metal ion binding"/>
    <property type="evidence" value="ECO:0007669"/>
    <property type="project" value="UniProtKB-KW"/>
</dbReference>
<protein>
    <recommendedName>
        <fullName evidence="2">Phosphoesterase</fullName>
        <ecNumber evidence="2">3.1.4.-</ecNumber>
    </recommendedName>
</protein>
<feature type="domain" description="Calcineurin-like phosphoesterase" evidence="3">
    <location>
        <begin position="1"/>
        <end position="146"/>
    </location>
</feature>
<dbReference type="EMBL" id="JAFJZZ010000001">
    <property type="protein sequence ID" value="MBN7772943.1"/>
    <property type="molecule type" value="Genomic_DNA"/>
</dbReference>
<dbReference type="InterPro" id="IPR000979">
    <property type="entry name" value="Phosphodiesterase_MJ0936/Vps29"/>
</dbReference>
<dbReference type="InterPro" id="IPR024654">
    <property type="entry name" value="Calcineurin-like_PHP_lpxH"/>
</dbReference>
<comment type="caution">
    <text evidence="4">The sequence shown here is derived from an EMBL/GenBank/DDBJ whole genome shotgun (WGS) entry which is preliminary data.</text>
</comment>
<dbReference type="EC" id="3.1.4.-" evidence="2"/>
<dbReference type="Gene3D" id="3.60.21.10">
    <property type="match status" value="1"/>
</dbReference>
<accession>A0A939D8X8</accession>
<dbReference type="AlphaFoldDB" id="A0A939D8X8"/>
<comment type="cofactor">
    <cofactor evidence="2">
        <name>a divalent metal cation</name>
        <dbReference type="ChEBI" id="CHEBI:60240"/>
    </cofactor>
</comment>
<proteinExistence type="inferred from homology"/>
<evidence type="ECO:0000256" key="2">
    <source>
        <dbReference type="RuleBase" id="RU362039"/>
    </source>
</evidence>
<name>A0A939D8X8_CLOAM</name>
<sequence>MKLFVISDTHGKLDKVLEVCKKLTAVDLILHLGDCSKDAEELEKVLGIDVLSVKGNMDGSYSPSDYKILETECGKLYLAHGHMENVKATYQNIYYRAEECGCIAALFGHTHKPVFEEVNGIHLINPGSLSLPSDGTQGSYAIVHTSPEGLTGSIVYYSSIQKNKPQKVQGGYIRGLLNYSDRF</sequence>
<comment type="similarity">
    <text evidence="1 2">Belongs to the metallophosphoesterase superfamily. YfcE family.</text>
</comment>
<reference evidence="4" key="1">
    <citation type="submission" date="2021-02" db="EMBL/GenBank/DDBJ databases">
        <title>Abyssanaerobacter marinus gen.nov., sp., nov, anaerobic bacterium isolated from the Onnuri vent field of Indian Ocean and suggestion of Mogibacteriaceae fam. nov., and proposal of reclassification of ambiguous this family's genus member.</title>
        <authorList>
            <person name="Kim Y.J."/>
            <person name="Yang J.-A."/>
        </authorList>
    </citation>
    <scope>NUCLEOTIDE SEQUENCE</scope>
    <source>
        <strain evidence="4">DSM 2634</strain>
    </source>
</reference>
<evidence type="ECO:0000313" key="4">
    <source>
        <dbReference type="EMBL" id="MBN7772943.1"/>
    </source>
</evidence>
<dbReference type="NCBIfam" id="TIGR00040">
    <property type="entry name" value="yfcE"/>
    <property type="match status" value="1"/>
</dbReference>
<dbReference type="InterPro" id="IPR029052">
    <property type="entry name" value="Metallo-depent_PP-like"/>
</dbReference>
<keyword evidence="5" id="KW-1185">Reference proteome</keyword>
<dbReference type="PANTHER" id="PTHR11124">
    <property type="entry name" value="VACUOLAR SORTING PROTEIN VPS29"/>
    <property type="match status" value="1"/>
</dbReference>
<keyword evidence="2" id="KW-0479">Metal-binding</keyword>
<dbReference type="GO" id="GO:0016787">
    <property type="term" value="F:hydrolase activity"/>
    <property type="evidence" value="ECO:0007669"/>
    <property type="project" value="UniProtKB-UniRule"/>
</dbReference>
<evidence type="ECO:0000313" key="5">
    <source>
        <dbReference type="Proteomes" id="UP000664545"/>
    </source>
</evidence>
<dbReference type="Proteomes" id="UP000664545">
    <property type="component" value="Unassembled WGS sequence"/>
</dbReference>
<dbReference type="SUPFAM" id="SSF56300">
    <property type="entry name" value="Metallo-dependent phosphatases"/>
    <property type="match status" value="1"/>
</dbReference>
<evidence type="ECO:0000259" key="3">
    <source>
        <dbReference type="Pfam" id="PF12850"/>
    </source>
</evidence>
<gene>
    <name evidence="4" type="ORF">JYB65_06155</name>
</gene>
<dbReference type="Pfam" id="PF12850">
    <property type="entry name" value="Metallophos_2"/>
    <property type="match status" value="1"/>
</dbReference>
<organism evidence="4 5">
    <name type="scientific">Clostridium aminobutyricum</name>
    <dbReference type="NCBI Taxonomy" id="33953"/>
    <lineage>
        <taxon>Bacteria</taxon>
        <taxon>Bacillati</taxon>
        <taxon>Bacillota</taxon>
        <taxon>Clostridia</taxon>
        <taxon>Eubacteriales</taxon>
        <taxon>Clostridiaceae</taxon>
        <taxon>Clostridium</taxon>
    </lineage>
</organism>
<dbReference type="RefSeq" id="WP_206581707.1">
    <property type="nucleotide sequence ID" value="NZ_JAFJZZ010000001.1"/>
</dbReference>